<feature type="region of interest" description="Disordered" evidence="1">
    <location>
        <begin position="52"/>
        <end position="78"/>
    </location>
</feature>
<feature type="compositionally biased region" description="Basic and acidic residues" evidence="1">
    <location>
        <begin position="52"/>
        <end position="64"/>
    </location>
</feature>
<name>A0A1C6X9J8_PLACU</name>
<gene>
    <name evidence="3" type="ORF">PCHAJ_000114800</name>
</gene>
<accession>A0A1C6X9J8</accession>
<organism evidence="3 4">
    <name type="scientific">Plasmodium chabaudi chabaudi</name>
    <dbReference type="NCBI Taxonomy" id="31271"/>
    <lineage>
        <taxon>Eukaryota</taxon>
        <taxon>Sar</taxon>
        <taxon>Alveolata</taxon>
        <taxon>Apicomplexa</taxon>
        <taxon>Aconoidasida</taxon>
        <taxon>Haemosporida</taxon>
        <taxon>Plasmodiidae</taxon>
        <taxon>Plasmodium</taxon>
        <taxon>Plasmodium (Vinckeia)</taxon>
    </lineage>
</organism>
<proteinExistence type="predicted"/>
<feature type="chain" id="PRO_5008750387" evidence="2">
    <location>
        <begin position="24"/>
        <end position="396"/>
    </location>
</feature>
<protein>
    <submittedName>
        <fullName evidence="3">Fam-a protein</fullName>
    </submittedName>
</protein>
<dbReference type="EMBL" id="LT608173">
    <property type="protein sequence ID" value="SCM00041.1"/>
    <property type="molecule type" value="Genomic_DNA"/>
</dbReference>
<dbReference type="SUPFAM" id="SSF55961">
    <property type="entry name" value="Bet v1-like"/>
    <property type="match status" value="1"/>
</dbReference>
<dbReference type="AlphaFoldDB" id="A0A1C6X9J8"/>
<dbReference type="Proteomes" id="UP000507163">
    <property type="component" value="Chromosome 7"/>
</dbReference>
<evidence type="ECO:0000256" key="2">
    <source>
        <dbReference type="SAM" id="SignalP"/>
    </source>
</evidence>
<evidence type="ECO:0000256" key="1">
    <source>
        <dbReference type="SAM" id="MobiDB-lite"/>
    </source>
</evidence>
<keyword evidence="2" id="KW-0732">Signal</keyword>
<sequence>MSKVYTPIVLFLLSIFAYANIEAFVTESAPEIDKKIRFKNSHITVSVYMNKKNPETEPDLREVESPTTPTHHSNSEEIYEKNKDRLCIDPEETREAVKLMNEAADHLVHHATSEDDYELCRTSEKSNVCLYKKKHKGDTDVERIYYVDKDQNKYDEMINEIWDPDHENFLNKGSVKIVRVYNPNLVLIQQRYKKKIGSRQKYFYALVAKVEISKDKTVIVMASPNINDHNPSSEEYKNKIIENANLLKIDIDSEDDIRKGKLKKTFVNLAGYLIEKKKTHVDVIYVESIEGHASIYQAPIVGKCFDYHFLQDANNIILDLNTSQNMLNHLIQQNLNIPNNLRNRKQHRKGFSQTRNAGNAVRYAEATEFGLVVCYAIIKFKKNDKDEMDLDESKVL</sequence>
<feature type="signal peptide" evidence="2">
    <location>
        <begin position="1"/>
        <end position="23"/>
    </location>
</feature>
<dbReference type="NCBIfam" id="TIGR01599">
    <property type="entry name" value="PYST-A"/>
    <property type="match status" value="1"/>
</dbReference>
<evidence type="ECO:0000313" key="3">
    <source>
        <dbReference type="EMBL" id="SCM00041.1"/>
    </source>
</evidence>
<evidence type="ECO:0000313" key="4">
    <source>
        <dbReference type="Proteomes" id="UP000507163"/>
    </source>
</evidence>
<dbReference type="InterPro" id="IPR006486">
    <property type="entry name" value="PYST_A"/>
</dbReference>
<reference evidence="3 4" key="1">
    <citation type="submission" date="2016-08" db="EMBL/GenBank/DDBJ databases">
        <authorList>
            <consortium name="Pathogen Informatics"/>
        </authorList>
    </citation>
    <scope>NUCLEOTIDE SEQUENCE [LARGE SCALE GENOMIC DNA]</scope>
    <source>
        <strain evidence="3 4">AJ</strain>
    </source>
</reference>